<keyword evidence="2" id="KW-1185">Reference proteome</keyword>
<comment type="caution">
    <text evidence="1">The sequence shown here is derived from an EMBL/GenBank/DDBJ whole genome shotgun (WGS) entry which is preliminary data.</text>
</comment>
<proteinExistence type="predicted"/>
<protein>
    <submittedName>
        <fullName evidence="1">Uncharacterized protein</fullName>
    </submittedName>
</protein>
<evidence type="ECO:0000313" key="1">
    <source>
        <dbReference type="EMBL" id="GFU50008.1"/>
    </source>
</evidence>
<dbReference type="AlphaFoldDB" id="A0A8X6QWE4"/>
<sequence length="80" mass="9208">MGRSCLGACNCFMDGADTTFIALVCRRGVHELLNFECPSPARTEGLLDWYRHGPIVGGIIERRDNRQDTNRFWFVYPLRD</sequence>
<gene>
    <name evidence="1" type="ORF">NPIL_26881</name>
</gene>
<evidence type="ECO:0000313" key="2">
    <source>
        <dbReference type="Proteomes" id="UP000887013"/>
    </source>
</evidence>
<organism evidence="1 2">
    <name type="scientific">Nephila pilipes</name>
    <name type="common">Giant wood spider</name>
    <name type="synonym">Nephila maculata</name>
    <dbReference type="NCBI Taxonomy" id="299642"/>
    <lineage>
        <taxon>Eukaryota</taxon>
        <taxon>Metazoa</taxon>
        <taxon>Ecdysozoa</taxon>
        <taxon>Arthropoda</taxon>
        <taxon>Chelicerata</taxon>
        <taxon>Arachnida</taxon>
        <taxon>Araneae</taxon>
        <taxon>Araneomorphae</taxon>
        <taxon>Entelegynae</taxon>
        <taxon>Araneoidea</taxon>
        <taxon>Nephilidae</taxon>
        <taxon>Nephila</taxon>
    </lineage>
</organism>
<dbReference type="Proteomes" id="UP000887013">
    <property type="component" value="Unassembled WGS sequence"/>
</dbReference>
<name>A0A8X6QWE4_NEPPI</name>
<accession>A0A8X6QWE4</accession>
<reference evidence="1" key="1">
    <citation type="submission" date="2020-08" db="EMBL/GenBank/DDBJ databases">
        <title>Multicomponent nature underlies the extraordinary mechanical properties of spider dragline silk.</title>
        <authorList>
            <person name="Kono N."/>
            <person name="Nakamura H."/>
            <person name="Mori M."/>
            <person name="Yoshida Y."/>
            <person name="Ohtoshi R."/>
            <person name="Malay A.D."/>
            <person name="Moran D.A.P."/>
            <person name="Tomita M."/>
            <person name="Numata K."/>
            <person name="Arakawa K."/>
        </authorList>
    </citation>
    <scope>NUCLEOTIDE SEQUENCE</scope>
</reference>
<dbReference type="EMBL" id="BMAW01087095">
    <property type="protein sequence ID" value="GFU50008.1"/>
    <property type="molecule type" value="Genomic_DNA"/>
</dbReference>